<dbReference type="EMBL" id="ML770066">
    <property type="protein sequence ID" value="KAE9384875.1"/>
    <property type="molecule type" value="Genomic_DNA"/>
</dbReference>
<evidence type="ECO:0000313" key="3">
    <source>
        <dbReference type="Proteomes" id="UP000799118"/>
    </source>
</evidence>
<dbReference type="PANTHER" id="PTHR34605">
    <property type="entry name" value="PHAGE_INTEGRASE DOMAIN-CONTAINING PROTEIN"/>
    <property type="match status" value="1"/>
</dbReference>
<dbReference type="PANTHER" id="PTHR34605:SF4">
    <property type="entry name" value="DNA ADENINE METHYLTRANSFERASE"/>
    <property type="match status" value="1"/>
</dbReference>
<evidence type="ECO:0000256" key="1">
    <source>
        <dbReference type="ARBA" id="ARBA00023172"/>
    </source>
</evidence>
<dbReference type="AlphaFoldDB" id="A0A6A4GHV7"/>
<dbReference type="Gene3D" id="1.10.443.10">
    <property type="entry name" value="Intergrase catalytic core"/>
    <property type="match status" value="1"/>
</dbReference>
<name>A0A6A4GHV7_9AGAR</name>
<proteinExistence type="predicted"/>
<dbReference type="GO" id="GO:0003677">
    <property type="term" value="F:DNA binding"/>
    <property type="evidence" value="ECO:0007669"/>
    <property type="project" value="InterPro"/>
</dbReference>
<dbReference type="InterPro" id="IPR013762">
    <property type="entry name" value="Integrase-like_cat_sf"/>
</dbReference>
<accession>A0A6A4GHV7</accession>
<dbReference type="GO" id="GO:0006310">
    <property type="term" value="P:DNA recombination"/>
    <property type="evidence" value="ECO:0007669"/>
    <property type="project" value="UniProtKB-KW"/>
</dbReference>
<organism evidence="2 3">
    <name type="scientific">Gymnopus androsaceus JB14</name>
    <dbReference type="NCBI Taxonomy" id="1447944"/>
    <lineage>
        <taxon>Eukaryota</taxon>
        <taxon>Fungi</taxon>
        <taxon>Dikarya</taxon>
        <taxon>Basidiomycota</taxon>
        <taxon>Agaricomycotina</taxon>
        <taxon>Agaricomycetes</taxon>
        <taxon>Agaricomycetidae</taxon>
        <taxon>Agaricales</taxon>
        <taxon>Marasmiineae</taxon>
        <taxon>Omphalotaceae</taxon>
        <taxon>Gymnopus</taxon>
    </lineage>
</organism>
<sequence>RCDSKKLDGGDKDPSEMRSGYAHAQKMRAAATFGFGRMYGKGRTPWHESEVTGEMVGNPSVSEMVSSYMVSLRRRKVQSGEEQTSARAITPELIGKLWDLNHLEENWSIKKYAPTQRGEKQSNSWGGPRFRRAVHLAYTLAFVCLLRVDEVLKIQSHDIEIIDEETLKLTLPFRKTNQFGHIQPFFLKKLPEELKHLCPVRAYAEWVVQTAINEGFIFRKMSSGDRHSADSTKHMVGKFTAMGFRNNLLDVSVDPSPYGTHSFRRGGCQWLSVDLRWPIRKICEWGGWSTDFSYMTIVKYLISWNNDPRQPRESFFDMNRAPIVACRLCGRTCECS</sequence>
<gene>
    <name evidence="2" type="ORF">BT96DRAFT_841512</name>
</gene>
<keyword evidence="1" id="KW-0233">DNA recombination</keyword>
<dbReference type="InterPro" id="IPR011010">
    <property type="entry name" value="DNA_brk_join_enz"/>
</dbReference>
<dbReference type="SUPFAM" id="SSF56349">
    <property type="entry name" value="DNA breaking-rejoining enzymes"/>
    <property type="match status" value="1"/>
</dbReference>
<dbReference type="Proteomes" id="UP000799118">
    <property type="component" value="Unassembled WGS sequence"/>
</dbReference>
<reference evidence="2" key="1">
    <citation type="journal article" date="2019" name="Environ. Microbiol.">
        <title>Fungal ecological strategies reflected in gene transcription - a case study of two litter decomposers.</title>
        <authorList>
            <person name="Barbi F."/>
            <person name="Kohler A."/>
            <person name="Barry K."/>
            <person name="Baskaran P."/>
            <person name="Daum C."/>
            <person name="Fauchery L."/>
            <person name="Ihrmark K."/>
            <person name="Kuo A."/>
            <person name="LaButti K."/>
            <person name="Lipzen A."/>
            <person name="Morin E."/>
            <person name="Grigoriev I.V."/>
            <person name="Henrissat B."/>
            <person name="Lindahl B."/>
            <person name="Martin F."/>
        </authorList>
    </citation>
    <scope>NUCLEOTIDE SEQUENCE</scope>
    <source>
        <strain evidence="2">JB14</strain>
    </source>
</reference>
<feature type="non-terminal residue" evidence="2">
    <location>
        <position position="1"/>
    </location>
</feature>
<evidence type="ECO:0000313" key="2">
    <source>
        <dbReference type="EMBL" id="KAE9384875.1"/>
    </source>
</evidence>
<dbReference type="GO" id="GO:0015074">
    <property type="term" value="P:DNA integration"/>
    <property type="evidence" value="ECO:0007669"/>
    <property type="project" value="InterPro"/>
</dbReference>
<dbReference type="OrthoDB" id="3163890at2759"/>
<keyword evidence="3" id="KW-1185">Reference proteome</keyword>
<dbReference type="InterPro" id="IPR052925">
    <property type="entry name" value="Phage_Integrase-like_Recomb"/>
</dbReference>
<protein>
    <submittedName>
        <fullName evidence="2">DNA breaking-rejoining enzyme</fullName>
    </submittedName>
</protein>